<evidence type="ECO:0000256" key="1">
    <source>
        <dbReference type="SAM" id="Coils"/>
    </source>
</evidence>
<evidence type="ECO:0000313" key="3">
    <source>
        <dbReference type="Proteomes" id="UP001569428"/>
    </source>
</evidence>
<proteinExistence type="predicted"/>
<gene>
    <name evidence="2" type="ORF">ACCI49_00290</name>
</gene>
<dbReference type="Proteomes" id="UP001569428">
    <property type="component" value="Unassembled WGS sequence"/>
</dbReference>
<sequence>MLKSKSVSATQLMSALNEANQEIGELRSDLKKKDAKIKTLEVDVSSKKMRIKELEAKLDCQSKVVEDTLGLNLARMEPKGNNSYFTDKSLSLIKFIFKNLICETISNLSADKLAEDKIYKVYMNKMPGYIDSTPYEEQPKEVMNQIQFLVAGVKAFIRS</sequence>
<evidence type="ECO:0000313" key="2">
    <source>
        <dbReference type="EMBL" id="MFA0809340.1"/>
    </source>
</evidence>
<dbReference type="Gene3D" id="6.10.250.3150">
    <property type="match status" value="1"/>
</dbReference>
<protein>
    <submittedName>
        <fullName evidence="2">Uncharacterized protein</fullName>
    </submittedName>
</protein>
<reference evidence="2 3" key="1">
    <citation type="submission" date="2024-08" db="EMBL/GenBank/DDBJ databases">
        <authorList>
            <person name="Ishaq N."/>
        </authorList>
    </citation>
    <scope>NUCLEOTIDE SEQUENCE [LARGE SCALE GENOMIC DNA]</scope>
    <source>
        <strain evidence="2 3">DSM 18651</strain>
    </source>
</reference>
<keyword evidence="1" id="KW-0175">Coiled coil</keyword>
<feature type="coiled-coil region" evidence="1">
    <location>
        <begin position="9"/>
        <end position="57"/>
    </location>
</feature>
<accession>A0ABV4NUT2</accession>
<dbReference type="EMBL" id="JBGMEK010000001">
    <property type="protein sequence ID" value="MFA0809340.1"/>
    <property type="molecule type" value="Genomic_DNA"/>
</dbReference>
<dbReference type="RefSeq" id="WP_371836961.1">
    <property type="nucleotide sequence ID" value="NZ_JBGMEK010000001.1"/>
</dbReference>
<keyword evidence="3" id="KW-1185">Reference proteome</keyword>
<name>A0ABV4NUT2_9GAMM</name>
<organism evidence="2 3">
    <name type="scientific">Microbulbifer epialgicus</name>
    <dbReference type="NCBI Taxonomy" id="393907"/>
    <lineage>
        <taxon>Bacteria</taxon>
        <taxon>Pseudomonadati</taxon>
        <taxon>Pseudomonadota</taxon>
        <taxon>Gammaproteobacteria</taxon>
        <taxon>Cellvibrionales</taxon>
        <taxon>Microbulbiferaceae</taxon>
        <taxon>Microbulbifer</taxon>
    </lineage>
</organism>
<comment type="caution">
    <text evidence="2">The sequence shown here is derived from an EMBL/GenBank/DDBJ whole genome shotgun (WGS) entry which is preliminary data.</text>
</comment>